<evidence type="ECO:0000313" key="2">
    <source>
        <dbReference type="WBParaSite" id="PSU_v2.g7694.t1"/>
    </source>
</evidence>
<organism evidence="1 2">
    <name type="scientific">Panagrolaimus superbus</name>
    <dbReference type="NCBI Taxonomy" id="310955"/>
    <lineage>
        <taxon>Eukaryota</taxon>
        <taxon>Metazoa</taxon>
        <taxon>Ecdysozoa</taxon>
        <taxon>Nematoda</taxon>
        <taxon>Chromadorea</taxon>
        <taxon>Rhabditida</taxon>
        <taxon>Tylenchina</taxon>
        <taxon>Panagrolaimomorpha</taxon>
        <taxon>Panagrolaimoidea</taxon>
        <taxon>Panagrolaimidae</taxon>
        <taxon>Panagrolaimus</taxon>
    </lineage>
</organism>
<keyword evidence="1" id="KW-1185">Reference proteome</keyword>
<proteinExistence type="predicted"/>
<dbReference type="WBParaSite" id="PSU_v2.g7694.t1">
    <property type="protein sequence ID" value="PSU_v2.g7694.t1"/>
    <property type="gene ID" value="PSU_v2.g7694"/>
</dbReference>
<dbReference type="AlphaFoldDB" id="A0A914Z5S7"/>
<sequence length="107" mass="12403">MSLGLGWMSAGKHGKLLHNYIIKSLVFDEIPEHLNQFKTYEICQFVINTVCGDSDGFAITEHFTLCSEENWKYLHNVCVEVDFQIRAFHTYINDRLVMLANEIKECS</sequence>
<protein>
    <submittedName>
        <fullName evidence="2">Uncharacterized protein</fullName>
    </submittedName>
</protein>
<dbReference type="Proteomes" id="UP000887577">
    <property type="component" value="Unplaced"/>
</dbReference>
<reference evidence="2" key="1">
    <citation type="submission" date="2022-11" db="UniProtKB">
        <authorList>
            <consortium name="WormBaseParasite"/>
        </authorList>
    </citation>
    <scope>IDENTIFICATION</scope>
</reference>
<accession>A0A914Z5S7</accession>
<evidence type="ECO:0000313" key="1">
    <source>
        <dbReference type="Proteomes" id="UP000887577"/>
    </source>
</evidence>
<name>A0A914Z5S7_9BILA</name>